<gene>
    <name evidence="2" type="ORF">pdam_00006948</name>
</gene>
<comment type="caution">
    <text evidence="2">The sequence shown here is derived from an EMBL/GenBank/DDBJ whole genome shotgun (WGS) entry which is preliminary data.</text>
</comment>
<accession>A0A3M6U9M6</accession>
<dbReference type="AlphaFoldDB" id="A0A3M6U9M6"/>
<proteinExistence type="predicted"/>
<keyword evidence="3" id="KW-1185">Reference proteome</keyword>
<feature type="region of interest" description="Disordered" evidence="1">
    <location>
        <begin position="129"/>
        <end position="152"/>
    </location>
</feature>
<protein>
    <submittedName>
        <fullName evidence="2">Uncharacterized protein</fullName>
    </submittedName>
</protein>
<name>A0A3M6U9M6_POCDA</name>
<reference evidence="2 3" key="1">
    <citation type="journal article" date="2018" name="Sci. Rep.">
        <title>Comparative analysis of the Pocillopora damicornis genome highlights role of immune system in coral evolution.</title>
        <authorList>
            <person name="Cunning R."/>
            <person name="Bay R.A."/>
            <person name="Gillette P."/>
            <person name="Baker A.C."/>
            <person name="Traylor-Knowles N."/>
        </authorList>
    </citation>
    <scope>NUCLEOTIDE SEQUENCE [LARGE SCALE GENOMIC DNA]</scope>
    <source>
        <strain evidence="2">RSMAS</strain>
        <tissue evidence="2">Whole animal</tissue>
    </source>
</reference>
<organism evidence="2 3">
    <name type="scientific">Pocillopora damicornis</name>
    <name type="common">Cauliflower coral</name>
    <name type="synonym">Millepora damicornis</name>
    <dbReference type="NCBI Taxonomy" id="46731"/>
    <lineage>
        <taxon>Eukaryota</taxon>
        <taxon>Metazoa</taxon>
        <taxon>Cnidaria</taxon>
        <taxon>Anthozoa</taxon>
        <taxon>Hexacorallia</taxon>
        <taxon>Scleractinia</taxon>
        <taxon>Astrocoeniina</taxon>
        <taxon>Pocilloporidae</taxon>
        <taxon>Pocillopora</taxon>
    </lineage>
</organism>
<feature type="compositionally biased region" description="Polar residues" evidence="1">
    <location>
        <begin position="129"/>
        <end position="147"/>
    </location>
</feature>
<sequence length="193" mass="21701">MADLQSRAPLALKTSSIGWPVELNIYKIRDDVYFDVTVALECLGLQKHVKKHGFSFIDKFLYENGIQNSFVLNKNQRSRDFIRYAAFVILAIRYQGTENSVEPLRKRLLGPILLPPTGRIGTQAPIVATSQGPSVSNHETEPATPTQEAHPETAFEPVTPARYILQSNEFSTPASRHRLTKQLAEGQNKRRSL</sequence>
<evidence type="ECO:0000313" key="2">
    <source>
        <dbReference type="EMBL" id="RMX50350.1"/>
    </source>
</evidence>
<evidence type="ECO:0000313" key="3">
    <source>
        <dbReference type="Proteomes" id="UP000275408"/>
    </source>
</evidence>
<dbReference type="Proteomes" id="UP000275408">
    <property type="component" value="Unassembled WGS sequence"/>
</dbReference>
<dbReference type="EMBL" id="RCHS01001985">
    <property type="protein sequence ID" value="RMX50350.1"/>
    <property type="molecule type" value="Genomic_DNA"/>
</dbReference>
<evidence type="ECO:0000256" key="1">
    <source>
        <dbReference type="SAM" id="MobiDB-lite"/>
    </source>
</evidence>
<feature type="region of interest" description="Disordered" evidence="1">
    <location>
        <begin position="170"/>
        <end position="193"/>
    </location>
</feature>